<gene>
    <name evidence="2" type="ORF">rCG_23301</name>
</gene>
<keyword evidence="1" id="KW-0472">Membrane</keyword>
<proteinExistence type="predicted"/>
<accession>A6JQ19</accession>
<keyword evidence="1" id="KW-1133">Transmembrane helix</keyword>
<evidence type="ECO:0000256" key="1">
    <source>
        <dbReference type="SAM" id="Phobius"/>
    </source>
</evidence>
<reference evidence="3" key="1">
    <citation type="submission" date="2005-09" db="EMBL/GenBank/DDBJ databases">
        <authorList>
            <person name="Mural R.J."/>
            <person name="Li P.W."/>
            <person name="Adams M.D."/>
            <person name="Amanatides P.G."/>
            <person name="Baden-Tillson H."/>
            <person name="Barnstead M."/>
            <person name="Chin S.H."/>
            <person name="Dew I."/>
            <person name="Evans C.A."/>
            <person name="Ferriera S."/>
            <person name="Flanigan M."/>
            <person name="Fosler C."/>
            <person name="Glodek A."/>
            <person name="Gu Z."/>
            <person name="Holt R.A."/>
            <person name="Jennings D."/>
            <person name="Kraft C.L."/>
            <person name="Lu F."/>
            <person name="Nguyen T."/>
            <person name="Nusskern D.R."/>
            <person name="Pfannkoch C.M."/>
            <person name="Sitter C."/>
            <person name="Sutton G.G."/>
            <person name="Venter J.C."/>
            <person name="Wang Z."/>
            <person name="Woodage T."/>
            <person name="Zheng X.H."/>
            <person name="Zhong F."/>
        </authorList>
    </citation>
    <scope>NUCLEOTIDE SEQUENCE [LARGE SCALE GENOMIC DNA]</scope>
    <source>
        <strain>BN</strain>
        <strain evidence="3">Sprague-Dawley</strain>
    </source>
</reference>
<organism evidence="2 3">
    <name type="scientific">Rattus norvegicus</name>
    <name type="common">Rat</name>
    <dbReference type="NCBI Taxonomy" id="10116"/>
    <lineage>
        <taxon>Eukaryota</taxon>
        <taxon>Metazoa</taxon>
        <taxon>Chordata</taxon>
        <taxon>Craniata</taxon>
        <taxon>Vertebrata</taxon>
        <taxon>Euteleostomi</taxon>
        <taxon>Mammalia</taxon>
        <taxon>Eutheria</taxon>
        <taxon>Euarchontoglires</taxon>
        <taxon>Glires</taxon>
        <taxon>Rodentia</taxon>
        <taxon>Myomorpha</taxon>
        <taxon>Muroidea</taxon>
        <taxon>Muridae</taxon>
        <taxon>Murinae</taxon>
        <taxon>Rattus</taxon>
    </lineage>
</organism>
<keyword evidence="1" id="KW-0812">Transmembrane</keyword>
<evidence type="ECO:0000313" key="2">
    <source>
        <dbReference type="EMBL" id="EDL97936.1"/>
    </source>
</evidence>
<name>A6JQ19_RAT</name>
<dbReference type="EMBL" id="CH473996">
    <property type="protein sequence ID" value="EDL97936.1"/>
    <property type="molecule type" value="Genomic_DNA"/>
</dbReference>
<protein>
    <submittedName>
        <fullName evidence="2">RCG23301, isoform CRA_d</fullName>
    </submittedName>
</protein>
<feature type="transmembrane region" description="Helical" evidence="1">
    <location>
        <begin position="81"/>
        <end position="97"/>
    </location>
</feature>
<dbReference type="Proteomes" id="UP000234681">
    <property type="component" value="Chromosome 14"/>
</dbReference>
<evidence type="ECO:0000313" key="3">
    <source>
        <dbReference type="Proteomes" id="UP000234681"/>
    </source>
</evidence>
<dbReference type="AlphaFoldDB" id="A6JQ19"/>
<sequence>MSDLEAFCCVDFTNLTGSRNSNSVDCVLLSASSPAQTIRSGLTSSTCHACVVEMEHSTCFLIGSDLVCVLLFLHAESEDTQAFLFLLYFLFLFFLAIGDRVSLCIAGCPRTLCRPGWP</sequence>